<dbReference type="EMBL" id="HBGL01011846">
    <property type="protein sequence ID" value="CAD9303046.1"/>
    <property type="molecule type" value="Transcribed_RNA"/>
</dbReference>
<dbReference type="AlphaFoldDB" id="A0A7S1VMX0"/>
<dbReference type="Gene3D" id="3.60.20.10">
    <property type="entry name" value="Glutamine Phosphoribosylpyrophosphate, subunit 1, domain 1"/>
    <property type="match status" value="1"/>
</dbReference>
<evidence type="ECO:0000256" key="1">
    <source>
        <dbReference type="ARBA" id="ARBA00022942"/>
    </source>
</evidence>
<feature type="domain" description="Proteasome alpha-type subunits" evidence="2">
    <location>
        <begin position="8"/>
        <end position="30"/>
    </location>
</feature>
<dbReference type="PANTHER" id="PTHR11599">
    <property type="entry name" value="PROTEASOME SUBUNIT ALPHA/BETA"/>
    <property type="match status" value="1"/>
</dbReference>
<evidence type="ECO:0000259" key="2">
    <source>
        <dbReference type="SMART" id="SM00948"/>
    </source>
</evidence>
<dbReference type="Pfam" id="PF00227">
    <property type="entry name" value="Proteasome"/>
    <property type="match status" value="1"/>
</dbReference>
<gene>
    <name evidence="3" type="ORF">SSP0437_LOCUS9240</name>
</gene>
<sequence>MSAVGSGYDLSAATYSRDGRVYQIEYAEKAVETSSTALGAECGDGSVVILVEKVLPSSLMADSSTPRLSVISPQAGIVSSGYLPDVRSVSNTARREAVEYRNNFGYPIPLRMLHSRVAARFHYYTLYSYLRPFGVASLLAGYQEETKRAALFRIDVSGSSAQQRAAVLGKGATAAATELERLDLTAGTAEERLRDLVRIALRVRDESASSSGKRTIIEAGWVCPASGWRFERVPADLLATVEAEAQAIVDAEDDSGDDSDDEDLDD</sequence>
<dbReference type="GO" id="GO:0010498">
    <property type="term" value="P:proteasomal protein catabolic process"/>
    <property type="evidence" value="ECO:0007669"/>
    <property type="project" value="UniProtKB-ARBA"/>
</dbReference>
<dbReference type="InterPro" id="IPR029055">
    <property type="entry name" value="Ntn_hydrolases_N"/>
</dbReference>
<dbReference type="SMART" id="SM00948">
    <property type="entry name" value="Proteasome_A_N"/>
    <property type="match status" value="1"/>
</dbReference>
<accession>A0A7S1VMX0</accession>
<protein>
    <recommendedName>
        <fullName evidence="2">Proteasome alpha-type subunits domain-containing protein</fullName>
    </recommendedName>
</protein>
<organism evidence="3">
    <name type="scientific">Sexangularia sp. CB-2014</name>
    <dbReference type="NCBI Taxonomy" id="1486929"/>
    <lineage>
        <taxon>Eukaryota</taxon>
        <taxon>Amoebozoa</taxon>
        <taxon>Tubulinea</taxon>
        <taxon>Elardia</taxon>
        <taxon>Arcellinida</taxon>
        <taxon>Arcellinida incertae sedis</taxon>
        <taxon>Sexangularia</taxon>
    </lineage>
</organism>
<dbReference type="GO" id="GO:0005634">
    <property type="term" value="C:nucleus"/>
    <property type="evidence" value="ECO:0007669"/>
    <property type="project" value="UniProtKB-ARBA"/>
</dbReference>
<dbReference type="Pfam" id="PF10584">
    <property type="entry name" value="Proteasome_A_N"/>
    <property type="match status" value="1"/>
</dbReference>
<dbReference type="SUPFAM" id="SSF56235">
    <property type="entry name" value="N-terminal nucleophile aminohydrolases (Ntn hydrolases)"/>
    <property type="match status" value="1"/>
</dbReference>
<dbReference type="GO" id="GO:0006511">
    <property type="term" value="P:ubiquitin-dependent protein catabolic process"/>
    <property type="evidence" value="ECO:0007669"/>
    <property type="project" value="InterPro"/>
</dbReference>
<evidence type="ECO:0000313" key="3">
    <source>
        <dbReference type="EMBL" id="CAD9303046.1"/>
    </source>
</evidence>
<name>A0A7S1VMX0_9EUKA</name>
<dbReference type="GO" id="GO:0019773">
    <property type="term" value="C:proteasome core complex, alpha-subunit complex"/>
    <property type="evidence" value="ECO:0007669"/>
    <property type="project" value="InterPro"/>
</dbReference>
<dbReference type="InterPro" id="IPR050115">
    <property type="entry name" value="Proteasome_alpha"/>
</dbReference>
<dbReference type="InterPro" id="IPR001353">
    <property type="entry name" value="Proteasome_sua/b"/>
</dbReference>
<keyword evidence="1" id="KW-0647">Proteasome</keyword>
<reference evidence="3" key="1">
    <citation type="submission" date="2021-01" db="EMBL/GenBank/DDBJ databases">
        <authorList>
            <person name="Corre E."/>
            <person name="Pelletier E."/>
            <person name="Niang G."/>
            <person name="Scheremetjew M."/>
            <person name="Finn R."/>
            <person name="Kale V."/>
            <person name="Holt S."/>
            <person name="Cochrane G."/>
            <person name="Meng A."/>
            <person name="Brown T."/>
            <person name="Cohen L."/>
        </authorList>
    </citation>
    <scope>NUCLEOTIDE SEQUENCE</scope>
    <source>
        <strain evidence="3">ATCC 50979</strain>
    </source>
</reference>
<dbReference type="InterPro" id="IPR000426">
    <property type="entry name" value="Proteasome_asu_N"/>
</dbReference>
<proteinExistence type="predicted"/>